<protein>
    <submittedName>
        <fullName evidence="1">Uncharacterized protein</fullName>
    </submittedName>
</protein>
<dbReference type="AlphaFoldDB" id="A0ABD2VYM5"/>
<organism evidence="1 2">
    <name type="scientific">Trichogramma kaykai</name>
    <dbReference type="NCBI Taxonomy" id="54128"/>
    <lineage>
        <taxon>Eukaryota</taxon>
        <taxon>Metazoa</taxon>
        <taxon>Ecdysozoa</taxon>
        <taxon>Arthropoda</taxon>
        <taxon>Hexapoda</taxon>
        <taxon>Insecta</taxon>
        <taxon>Pterygota</taxon>
        <taxon>Neoptera</taxon>
        <taxon>Endopterygota</taxon>
        <taxon>Hymenoptera</taxon>
        <taxon>Apocrita</taxon>
        <taxon>Proctotrupomorpha</taxon>
        <taxon>Chalcidoidea</taxon>
        <taxon>Trichogrammatidae</taxon>
        <taxon>Trichogramma</taxon>
    </lineage>
</organism>
<proteinExistence type="predicted"/>
<accession>A0ABD2VYM5</accession>
<name>A0ABD2VYM5_9HYME</name>
<reference evidence="1 2" key="1">
    <citation type="journal article" date="2024" name="bioRxiv">
        <title>A reference genome for Trichogramma kaykai: A tiny desert-dwelling parasitoid wasp with competing sex-ratio distorters.</title>
        <authorList>
            <person name="Culotta J."/>
            <person name="Lindsey A.R."/>
        </authorList>
    </citation>
    <scope>NUCLEOTIDE SEQUENCE [LARGE SCALE GENOMIC DNA]</scope>
    <source>
        <strain evidence="1 2">KSX58</strain>
    </source>
</reference>
<evidence type="ECO:0000313" key="2">
    <source>
        <dbReference type="Proteomes" id="UP001627154"/>
    </source>
</evidence>
<dbReference type="Proteomes" id="UP001627154">
    <property type="component" value="Unassembled WGS sequence"/>
</dbReference>
<keyword evidence="2" id="KW-1185">Reference proteome</keyword>
<evidence type="ECO:0000313" key="1">
    <source>
        <dbReference type="EMBL" id="KAL3385840.1"/>
    </source>
</evidence>
<comment type="caution">
    <text evidence="1">The sequence shown here is derived from an EMBL/GenBank/DDBJ whole genome shotgun (WGS) entry which is preliminary data.</text>
</comment>
<gene>
    <name evidence="1" type="ORF">TKK_018575</name>
</gene>
<dbReference type="EMBL" id="JBJJXI010000151">
    <property type="protein sequence ID" value="KAL3385840.1"/>
    <property type="molecule type" value="Genomic_DNA"/>
</dbReference>
<sequence>MAAAATAAAAEAEQYPRKDLTPLLAPTASCCMHYVYTRARAAAHEISKLLALRRSSNRSSIARMCSRVIRRRGHTILYRVRHAALAYIDRVSQTTKKYKSR</sequence>